<gene>
    <name evidence="3" type="ORF">ENF18_04230</name>
</gene>
<evidence type="ECO:0000256" key="1">
    <source>
        <dbReference type="SAM" id="MobiDB-lite"/>
    </source>
</evidence>
<organism evidence="3">
    <name type="scientific">candidate division WOR-3 bacterium</name>
    <dbReference type="NCBI Taxonomy" id="2052148"/>
    <lineage>
        <taxon>Bacteria</taxon>
        <taxon>Bacteria division WOR-3</taxon>
    </lineage>
</organism>
<dbReference type="InterPro" id="IPR018657">
    <property type="entry name" value="LarA-like_N"/>
</dbReference>
<dbReference type="PANTHER" id="PTHR33171">
    <property type="entry name" value="LAR_N DOMAIN-CONTAINING PROTEIN"/>
    <property type="match status" value="1"/>
</dbReference>
<dbReference type="AlphaFoldDB" id="A0A7C0ZED8"/>
<protein>
    <submittedName>
        <fullName evidence="3">DUF2088 domain-containing protein</fullName>
    </submittedName>
</protein>
<evidence type="ECO:0000259" key="2">
    <source>
        <dbReference type="Pfam" id="PF09861"/>
    </source>
</evidence>
<dbReference type="Pfam" id="PF09861">
    <property type="entry name" value="Lar_N"/>
    <property type="match status" value="1"/>
</dbReference>
<dbReference type="InterPro" id="IPR048068">
    <property type="entry name" value="LarA-like"/>
</dbReference>
<name>A0A7C0ZED8_UNCW3</name>
<sequence>MEDKGGDKMEKRKNQNNRGDRVKVYYNSGRNFLEVPVHEGIEVIDYKPYPVKPVSVVENAFKELFPLVKGKNSVAIIVDDHTRPTPIKDILPYLFNVLEVARVKERRIIVAFGTHNHPEEEYLVEKLGSDVINNEIVILHDAFDKTLNVYVGTTSLGNRVYLNKWAVNADFKMGIGSVFSSEIAGFTGGPKIVLPGIAADETIEFNHAYFNHSDIKAGFYEGNPIPRDMAEAARLLPID</sequence>
<dbReference type="GO" id="GO:0050043">
    <property type="term" value="F:lactate racemase activity"/>
    <property type="evidence" value="ECO:0007669"/>
    <property type="project" value="InterPro"/>
</dbReference>
<feature type="region of interest" description="Disordered" evidence="1">
    <location>
        <begin position="1"/>
        <end position="21"/>
    </location>
</feature>
<dbReference type="PANTHER" id="PTHR33171:SF17">
    <property type="entry name" value="LARA-LIKE N-TERMINAL DOMAIN-CONTAINING PROTEIN"/>
    <property type="match status" value="1"/>
</dbReference>
<reference evidence="3" key="1">
    <citation type="journal article" date="2020" name="mSystems">
        <title>Genome- and Community-Level Interaction Insights into Carbon Utilization and Element Cycling Functions of Hydrothermarchaeota in Hydrothermal Sediment.</title>
        <authorList>
            <person name="Zhou Z."/>
            <person name="Liu Y."/>
            <person name="Xu W."/>
            <person name="Pan J."/>
            <person name="Luo Z.H."/>
            <person name="Li M."/>
        </authorList>
    </citation>
    <scope>NUCLEOTIDE SEQUENCE [LARGE SCALE GENOMIC DNA]</scope>
    <source>
        <strain evidence="3">HyVt-102</strain>
    </source>
</reference>
<accession>A0A7C0ZED8</accession>
<feature type="domain" description="LarA-like N-terminal" evidence="2">
    <location>
        <begin position="62"/>
        <end position="212"/>
    </location>
</feature>
<dbReference type="EMBL" id="DQWE01000203">
    <property type="protein sequence ID" value="HDI82981.1"/>
    <property type="molecule type" value="Genomic_DNA"/>
</dbReference>
<feature type="non-terminal residue" evidence="3">
    <location>
        <position position="239"/>
    </location>
</feature>
<evidence type="ECO:0000313" key="3">
    <source>
        <dbReference type="EMBL" id="HDI82981.1"/>
    </source>
</evidence>
<dbReference type="Proteomes" id="UP000885847">
    <property type="component" value="Unassembled WGS sequence"/>
</dbReference>
<comment type="caution">
    <text evidence="3">The sequence shown here is derived from an EMBL/GenBank/DDBJ whole genome shotgun (WGS) entry which is preliminary data.</text>
</comment>
<proteinExistence type="predicted"/>
<dbReference type="Gene3D" id="3.40.50.11440">
    <property type="match status" value="1"/>
</dbReference>